<comment type="caution">
    <text evidence="1">The sequence shown here is derived from an EMBL/GenBank/DDBJ whole genome shotgun (WGS) entry which is preliminary data.</text>
</comment>
<accession>A0A8S8ZIR1</accession>
<dbReference type="EMBL" id="NMPR01000152">
    <property type="protein sequence ID" value="KAA8629030.1"/>
    <property type="molecule type" value="Genomic_DNA"/>
</dbReference>
<dbReference type="VEuPathDB" id="FungiDB:SMAC_03349"/>
<dbReference type="Proteomes" id="UP000433876">
    <property type="component" value="Unassembled WGS sequence"/>
</dbReference>
<dbReference type="AlphaFoldDB" id="A0A8S8ZIR1"/>
<gene>
    <name evidence="1" type="ORF">SMACR_03349</name>
</gene>
<evidence type="ECO:0000313" key="2">
    <source>
        <dbReference type="Proteomes" id="UP000433876"/>
    </source>
</evidence>
<evidence type="ECO:0000313" key="1">
    <source>
        <dbReference type="EMBL" id="KAA8629030.1"/>
    </source>
</evidence>
<sequence length="138" mass="15392">MKKLVVWDAVEETAGFNDPKYGGTEAALGKFEIAFFKQEVPAFQYIDVPAVVDEQTPPFILGLADAKVDIEAIEDLQKNNKTEELNNFRLASVQVIMVSEDAKPAGEAKPVVEAKPSLKGTKRQNIYRLRPRGRQDSR</sequence>
<reference evidence="1 2" key="1">
    <citation type="submission" date="2017-07" db="EMBL/GenBank/DDBJ databases">
        <title>Genome sequence of the Sordaria macrospora wild type strain R19027.</title>
        <authorList>
            <person name="Nowrousian M."/>
            <person name="Teichert I."/>
            <person name="Kueck U."/>
        </authorList>
    </citation>
    <scope>NUCLEOTIDE SEQUENCE [LARGE SCALE GENOMIC DNA]</scope>
    <source>
        <strain evidence="1 2">R19027</strain>
        <tissue evidence="1">Mycelium</tissue>
    </source>
</reference>
<organism evidence="1 2">
    <name type="scientific">Sordaria macrospora</name>
    <dbReference type="NCBI Taxonomy" id="5147"/>
    <lineage>
        <taxon>Eukaryota</taxon>
        <taxon>Fungi</taxon>
        <taxon>Dikarya</taxon>
        <taxon>Ascomycota</taxon>
        <taxon>Pezizomycotina</taxon>
        <taxon>Sordariomycetes</taxon>
        <taxon>Sordariomycetidae</taxon>
        <taxon>Sordariales</taxon>
        <taxon>Sordariaceae</taxon>
        <taxon>Sordaria</taxon>
    </lineage>
</organism>
<protein>
    <submittedName>
        <fullName evidence="1">Uncharacterized protein</fullName>
    </submittedName>
</protein>
<name>A0A8S8ZIR1_SORMA</name>
<proteinExistence type="predicted"/>